<dbReference type="Pfam" id="PF12833">
    <property type="entry name" value="HTH_18"/>
    <property type="match status" value="1"/>
</dbReference>
<dbReference type="InterPro" id="IPR009057">
    <property type="entry name" value="Homeodomain-like_sf"/>
</dbReference>
<dbReference type="InterPro" id="IPR037923">
    <property type="entry name" value="HTH-like"/>
</dbReference>
<protein>
    <submittedName>
        <fullName evidence="5">AraC family transcriptional regulator</fullName>
    </submittedName>
</protein>
<organism evidence="5 6">
    <name type="scientific">Fusibacillus kribbianus</name>
    <dbReference type="NCBI Taxonomy" id="3044208"/>
    <lineage>
        <taxon>Bacteria</taxon>
        <taxon>Bacillati</taxon>
        <taxon>Bacillota</taxon>
        <taxon>Clostridia</taxon>
        <taxon>Lachnospirales</taxon>
        <taxon>Lachnospiraceae</taxon>
        <taxon>Fusibacillus</taxon>
    </lineage>
</organism>
<keyword evidence="1" id="KW-0805">Transcription regulation</keyword>
<dbReference type="PANTHER" id="PTHR43280">
    <property type="entry name" value="ARAC-FAMILY TRANSCRIPTIONAL REGULATOR"/>
    <property type="match status" value="1"/>
</dbReference>
<sequence>MAFKKNIFDENNGAAFNCGPTVTYNGHMRKEKDWGCASHFHECAEILFCIDGCGSVLVEDQEYEMREGDIAIFNPFVSNATRHHNGEDFEFFFLGITDFSYPPFPLNTLMPDNTPVFSSGPYKKQLQFYFQELMRETANPEVLYMPAVSALANVIAIQVLRIWQFNSQMEKNKSDARSYSHFIKEYIDKNYHQAINLDTLSEASFISKSYISHQFKKDMGMSPIDYLIKKRIEIARYLLVNTHYPVAEVAKQIGYDNPLYFSALFKKNTGMSPTEYRKTYKQDRGAGIPKVIRKTEE</sequence>
<dbReference type="GO" id="GO:0003700">
    <property type="term" value="F:DNA-binding transcription factor activity"/>
    <property type="evidence" value="ECO:0007669"/>
    <property type="project" value="InterPro"/>
</dbReference>
<comment type="caution">
    <text evidence="5">The sequence shown here is derived from an EMBL/GenBank/DDBJ whole genome shotgun (WGS) entry which is preliminary data.</text>
</comment>
<evidence type="ECO:0000256" key="1">
    <source>
        <dbReference type="ARBA" id="ARBA00023015"/>
    </source>
</evidence>
<dbReference type="SUPFAM" id="SSF51215">
    <property type="entry name" value="Regulatory protein AraC"/>
    <property type="match status" value="1"/>
</dbReference>
<dbReference type="AlphaFoldDB" id="A0AAP4B9I6"/>
<accession>A0AAP4B9I6</accession>
<evidence type="ECO:0000313" key="6">
    <source>
        <dbReference type="Proteomes" id="UP001300383"/>
    </source>
</evidence>
<dbReference type="Gene3D" id="2.60.120.10">
    <property type="entry name" value="Jelly Rolls"/>
    <property type="match status" value="1"/>
</dbReference>
<feature type="domain" description="HTH araC/xylS-type" evidence="4">
    <location>
        <begin position="181"/>
        <end position="279"/>
    </location>
</feature>
<evidence type="ECO:0000259" key="4">
    <source>
        <dbReference type="PROSITE" id="PS01124"/>
    </source>
</evidence>
<proteinExistence type="predicted"/>
<dbReference type="InterPro" id="IPR020449">
    <property type="entry name" value="Tscrpt_reg_AraC-type_HTH"/>
</dbReference>
<dbReference type="InterPro" id="IPR014710">
    <property type="entry name" value="RmlC-like_jellyroll"/>
</dbReference>
<keyword evidence="6" id="KW-1185">Reference proteome</keyword>
<dbReference type="Proteomes" id="UP001300383">
    <property type="component" value="Unassembled WGS sequence"/>
</dbReference>
<dbReference type="GO" id="GO:0043565">
    <property type="term" value="F:sequence-specific DNA binding"/>
    <property type="evidence" value="ECO:0007669"/>
    <property type="project" value="InterPro"/>
</dbReference>
<dbReference type="InterPro" id="IPR018060">
    <property type="entry name" value="HTH_AraC"/>
</dbReference>
<keyword evidence="3" id="KW-0804">Transcription</keyword>
<name>A0AAP4B9I6_9FIRM</name>
<dbReference type="PANTHER" id="PTHR43280:SF2">
    <property type="entry name" value="HTH-TYPE TRANSCRIPTIONAL REGULATOR EXSA"/>
    <property type="match status" value="1"/>
</dbReference>
<dbReference type="RefSeq" id="WP_283230221.1">
    <property type="nucleotide sequence ID" value="NZ_JASGBQ010000004.1"/>
</dbReference>
<dbReference type="Pfam" id="PF07883">
    <property type="entry name" value="Cupin_2"/>
    <property type="match status" value="1"/>
</dbReference>
<evidence type="ECO:0000256" key="2">
    <source>
        <dbReference type="ARBA" id="ARBA00023125"/>
    </source>
</evidence>
<dbReference type="EMBL" id="JASGBQ010000004">
    <property type="protein sequence ID" value="MDI9241712.1"/>
    <property type="molecule type" value="Genomic_DNA"/>
</dbReference>
<dbReference type="InterPro" id="IPR013096">
    <property type="entry name" value="Cupin_2"/>
</dbReference>
<evidence type="ECO:0000313" key="5">
    <source>
        <dbReference type="EMBL" id="MDI9241712.1"/>
    </source>
</evidence>
<gene>
    <name evidence="5" type="ORF">QJ036_04355</name>
</gene>
<reference evidence="5 6" key="1">
    <citation type="submission" date="2023-05" db="EMBL/GenBank/DDBJ databases">
        <title>[ruminococcus] sp. nov., isolated from a pig farm feces dump.</title>
        <authorList>
            <person name="Chang Y.-H."/>
        </authorList>
    </citation>
    <scope>NUCLEOTIDE SEQUENCE [LARGE SCALE GENOMIC DNA]</scope>
    <source>
        <strain evidence="5 6">YH-rum2234</strain>
    </source>
</reference>
<evidence type="ECO:0000256" key="3">
    <source>
        <dbReference type="ARBA" id="ARBA00023163"/>
    </source>
</evidence>
<dbReference type="Gene3D" id="1.10.10.60">
    <property type="entry name" value="Homeodomain-like"/>
    <property type="match status" value="2"/>
</dbReference>
<dbReference type="PRINTS" id="PR00032">
    <property type="entry name" value="HTHARAC"/>
</dbReference>
<dbReference type="SUPFAM" id="SSF46689">
    <property type="entry name" value="Homeodomain-like"/>
    <property type="match status" value="2"/>
</dbReference>
<dbReference type="SMART" id="SM00342">
    <property type="entry name" value="HTH_ARAC"/>
    <property type="match status" value="1"/>
</dbReference>
<dbReference type="PROSITE" id="PS01124">
    <property type="entry name" value="HTH_ARAC_FAMILY_2"/>
    <property type="match status" value="1"/>
</dbReference>
<keyword evidence="2" id="KW-0238">DNA-binding</keyword>